<keyword evidence="6" id="KW-1185">Reference proteome</keyword>
<protein>
    <recommendedName>
        <fullName evidence="4">N-acetyltransferase domain-containing protein</fullName>
    </recommendedName>
</protein>
<reference evidence="5 6" key="1">
    <citation type="submission" date="2019-10" db="EMBL/GenBank/DDBJ databases">
        <authorList>
            <person name="Palmer J.M."/>
        </authorList>
    </citation>
    <scope>NUCLEOTIDE SEQUENCE [LARGE SCALE GENOMIC DNA]</scope>
    <source>
        <strain evidence="5 6">TWF696</strain>
    </source>
</reference>
<evidence type="ECO:0000256" key="1">
    <source>
        <dbReference type="ARBA" id="ARBA00022679"/>
    </source>
</evidence>
<organism evidence="5 6">
    <name type="scientific">Orbilia brochopaga</name>
    <dbReference type="NCBI Taxonomy" id="3140254"/>
    <lineage>
        <taxon>Eukaryota</taxon>
        <taxon>Fungi</taxon>
        <taxon>Dikarya</taxon>
        <taxon>Ascomycota</taxon>
        <taxon>Pezizomycotina</taxon>
        <taxon>Orbiliomycetes</taxon>
        <taxon>Orbiliales</taxon>
        <taxon>Orbiliaceae</taxon>
        <taxon>Orbilia</taxon>
    </lineage>
</organism>
<dbReference type="PANTHER" id="PTHR10908">
    <property type="entry name" value="SEROTONIN N-ACETYLTRANSFERASE"/>
    <property type="match status" value="1"/>
</dbReference>
<name>A0AAV9U4S5_9PEZI</name>
<evidence type="ECO:0000313" key="6">
    <source>
        <dbReference type="Proteomes" id="UP001375240"/>
    </source>
</evidence>
<gene>
    <name evidence="5" type="ORF">TWF696_002674</name>
</gene>
<keyword evidence="2" id="KW-0012">Acyltransferase</keyword>
<dbReference type="CDD" id="cd04301">
    <property type="entry name" value="NAT_SF"/>
    <property type="match status" value="1"/>
</dbReference>
<dbReference type="GO" id="GO:0004059">
    <property type="term" value="F:aralkylamine N-acetyltransferase activity"/>
    <property type="evidence" value="ECO:0007669"/>
    <property type="project" value="TreeGrafter"/>
</dbReference>
<dbReference type="AlphaFoldDB" id="A0AAV9U4S5"/>
<evidence type="ECO:0000259" key="4">
    <source>
        <dbReference type="PROSITE" id="PS51186"/>
    </source>
</evidence>
<dbReference type="Proteomes" id="UP001375240">
    <property type="component" value="Unassembled WGS sequence"/>
</dbReference>
<keyword evidence="1" id="KW-0808">Transferase</keyword>
<comment type="caution">
    <text evidence="5">The sequence shown here is derived from an EMBL/GenBank/DDBJ whole genome shotgun (WGS) entry which is preliminary data.</text>
</comment>
<dbReference type="PROSITE" id="PS51186">
    <property type="entry name" value="GNAT"/>
    <property type="match status" value="1"/>
</dbReference>
<evidence type="ECO:0000256" key="3">
    <source>
        <dbReference type="SAM" id="MobiDB-lite"/>
    </source>
</evidence>
<proteinExistence type="predicted"/>
<dbReference type="InterPro" id="IPR051635">
    <property type="entry name" value="SNAT-like"/>
</dbReference>
<feature type="domain" description="N-acetyltransferase" evidence="4">
    <location>
        <begin position="113"/>
        <end position="254"/>
    </location>
</feature>
<feature type="region of interest" description="Disordered" evidence="3">
    <location>
        <begin position="116"/>
        <end position="170"/>
    </location>
</feature>
<dbReference type="EMBL" id="JAVHNQ010000013">
    <property type="protein sequence ID" value="KAK6334173.1"/>
    <property type="molecule type" value="Genomic_DNA"/>
</dbReference>
<feature type="compositionally biased region" description="Polar residues" evidence="3">
    <location>
        <begin position="135"/>
        <end position="155"/>
    </location>
</feature>
<dbReference type="Gene3D" id="3.40.630.30">
    <property type="match status" value="1"/>
</dbReference>
<evidence type="ECO:0000256" key="2">
    <source>
        <dbReference type="ARBA" id="ARBA00023315"/>
    </source>
</evidence>
<dbReference type="SUPFAM" id="SSF55729">
    <property type="entry name" value="Acyl-CoA N-acyltransferases (Nat)"/>
    <property type="match status" value="1"/>
</dbReference>
<sequence length="266" mass="28985">MQSMALTFHPKSASKMHVYIRTLTINDLDKVIELENASFPEAERGTPEKFKYRLTVCGELCHGLFTMTKPHPDTPKGVSDFKPKEILIAMIIGSKTDAALVTDASMRVPSNTINLTSESALDSASHTKDDDDSQNKQPTASAGSSTQADASSSALQPLKVSKPVPDREGHVEAGDTICIHSMCVASSYRGMGHSQILLKDYISRMRDAGVSKRIALICHREITGVYTKAGFRYRGTSKVTHGGGDWVDMTYEFSGPPGKATFRRQG</sequence>
<dbReference type="InterPro" id="IPR000182">
    <property type="entry name" value="GNAT_dom"/>
</dbReference>
<dbReference type="InterPro" id="IPR016181">
    <property type="entry name" value="Acyl_CoA_acyltransferase"/>
</dbReference>
<dbReference type="GO" id="GO:0005737">
    <property type="term" value="C:cytoplasm"/>
    <property type="evidence" value="ECO:0007669"/>
    <property type="project" value="TreeGrafter"/>
</dbReference>
<evidence type="ECO:0000313" key="5">
    <source>
        <dbReference type="EMBL" id="KAK6334173.1"/>
    </source>
</evidence>
<accession>A0AAV9U4S5</accession>
<dbReference type="Pfam" id="PF13673">
    <property type="entry name" value="Acetyltransf_10"/>
    <property type="match status" value="1"/>
</dbReference>
<dbReference type="PANTHER" id="PTHR10908:SF0">
    <property type="entry name" value="SEROTONIN N-ACETYLTRANSFERASE"/>
    <property type="match status" value="1"/>
</dbReference>